<dbReference type="Gene3D" id="3.40.50.720">
    <property type="entry name" value="NAD(P)-binding Rossmann-like Domain"/>
    <property type="match status" value="1"/>
</dbReference>
<dbReference type="PRINTS" id="PR00080">
    <property type="entry name" value="SDRFAMILY"/>
</dbReference>
<evidence type="ECO:0000256" key="1">
    <source>
        <dbReference type="ARBA" id="ARBA00006484"/>
    </source>
</evidence>
<feature type="region of interest" description="Disordered" evidence="3">
    <location>
        <begin position="18"/>
        <end position="58"/>
    </location>
</feature>
<evidence type="ECO:0000313" key="5">
    <source>
        <dbReference type="Ensembl" id="ENSSFAP00005017453.1"/>
    </source>
</evidence>
<dbReference type="Pfam" id="PF00106">
    <property type="entry name" value="adh_short"/>
    <property type="match status" value="1"/>
</dbReference>
<evidence type="ECO:0000256" key="3">
    <source>
        <dbReference type="SAM" id="MobiDB-lite"/>
    </source>
</evidence>
<dbReference type="Proteomes" id="UP000472267">
    <property type="component" value="Chromosome 7"/>
</dbReference>
<evidence type="ECO:0000256" key="2">
    <source>
        <dbReference type="ARBA" id="ARBA00023002"/>
    </source>
</evidence>
<dbReference type="PANTHER" id="PTHR43313">
    <property type="entry name" value="SHORT-CHAIN DEHYDROGENASE/REDUCTASE FAMILY 9C"/>
    <property type="match status" value="1"/>
</dbReference>
<evidence type="ECO:0000313" key="6">
    <source>
        <dbReference type="Proteomes" id="UP000472267"/>
    </source>
</evidence>
<evidence type="ECO:0000256" key="4">
    <source>
        <dbReference type="SAM" id="Phobius"/>
    </source>
</evidence>
<dbReference type="InterPro" id="IPR002347">
    <property type="entry name" value="SDR_fam"/>
</dbReference>
<reference evidence="5" key="3">
    <citation type="submission" date="2025-09" db="UniProtKB">
        <authorList>
            <consortium name="Ensembl"/>
        </authorList>
    </citation>
    <scope>IDENTIFICATION</scope>
</reference>
<accession>A0A672GF47</accession>
<dbReference type="InterPro" id="IPR036291">
    <property type="entry name" value="NAD(P)-bd_dom_sf"/>
</dbReference>
<protein>
    <recommendedName>
        <fullName evidence="7">Hydroxysteroid (17-beta) dehydrogenase 2</fullName>
    </recommendedName>
</protein>
<dbReference type="SUPFAM" id="SSF51735">
    <property type="entry name" value="NAD(P)-binding Rossmann-fold domains"/>
    <property type="match status" value="1"/>
</dbReference>
<keyword evidence="4" id="KW-0812">Transmembrane</keyword>
<feature type="compositionally biased region" description="Low complexity" evidence="3">
    <location>
        <begin position="35"/>
        <end position="55"/>
    </location>
</feature>
<name>A0A672GF47_SALFA</name>
<keyword evidence="4" id="KW-1133">Transmembrane helix</keyword>
<dbReference type="Ensembl" id="ENSSFAT00005018127.1">
    <property type="protein sequence ID" value="ENSSFAP00005017453.1"/>
    <property type="gene ID" value="ENSSFAG00005009226.1"/>
</dbReference>
<keyword evidence="6" id="KW-1185">Reference proteome</keyword>
<dbReference type="InParanoid" id="A0A672GF47"/>
<dbReference type="AlphaFoldDB" id="A0A672GF47"/>
<reference evidence="5" key="2">
    <citation type="submission" date="2025-08" db="UniProtKB">
        <authorList>
            <consortium name="Ensembl"/>
        </authorList>
    </citation>
    <scope>IDENTIFICATION</scope>
</reference>
<gene>
    <name evidence="5" type="primary">LOC115391860</name>
</gene>
<reference evidence="5" key="1">
    <citation type="submission" date="2019-06" db="EMBL/GenBank/DDBJ databases">
        <authorList>
            <consortium name="Wellcome Sanger Institute Data Sharing"/>
        </authorList>
    </citation>
    <scope>NUCLEOTIDE SEQUENCE [LARGE SCALE GENOMIC DNA]</scope>
</reference>
<feature type="transmembrane region" description="Helical" evidence="4">
    <location>
        <begin position="132"/>
        <end position="151"/>
    </location>
</feature>
<feature type="transmembrane region" description="Helical" evidence="4">
    <location>
        <begin position="171"/>
        <end position="191"/>
    </location>
</feature>
<keyword evidence="2" id="KW-0560">Oxidoreductase</keyword>
<proteinExistence type="inferred from homology"/>
<dbReference type="PROSITE" id="PS00061">
    <property type="entry name" value="ADH_SHORT"/>
    <property type="match status" value="1"/>
</dbReference>
<dbReference type="GO" id="GO:0016491">
    <property type="term" value="F:oxidoreductase activity"/>
    <property type="evidence" value="ECO:0007669"/>
    <property type="project" value="UniProtKB-KW"/>
</dbReference>
<dbReference type="InterPro" id="IPR020904">
    <property type="entry name" value="Sc_DH/Rdtase_CS"/>
</dbReference>
<evidence type="ECO:0008006" key="7">
    <source>
        <dbReference type="Google" id="ProtNLM"/>
    </source>
</evidence>
<keyword evidence="4" id="KW-0472">Membrane</keyword>
<comment type="similarity">
    <text evidence="1">Belongs to the short-chain dehydrogenases/reductases (SDR) family.</text>
</comment>
<organism evidence="5 6">
    <name type="scientific">Salarias fasciatus</name>
    <name type="common">Jewelled blenny</name>
    <name type="synonym">Blennius fasciatus</name>
    <dbReference type="NCBI Taxonomy" id="181472"/>
    <lineage>
        <taxon>Eukaryota</taxon>
        <taxon>Metazoa</taxon>
        <taxon>Chordata</taxon>
        <taxon>Craniata</taxon>
        <taxon>Vertebrata</taxon>
        <taxon>Euteleostomi</taxon>
        <taxon>Actinopterygii</taxon>
        <taxon>Neopterygii</taxon>
        <taxon>Teleostei</taxon>
        <taxon>Neoteleostei</taxon>
        <taxon>Acanthomorphata</taxon>
        <taxon>Ovalentaria</taxon>
        <taxon>Blenniimorphae</taxon>
        <taxon>Blenniiformes</taxon>
        <taxon>Blennioidei</taxon>
        <taxon>Blenniidae</taxon>
        <taxon>Salariinae</taxon>
        <taxon>Salarias</taxon>
    </lineage>
</organism>
<sequence length="515" mass="55738">MFSPRRKSRSLTNRCVLSKSTSAHSGSGVRGQGSGVNVCAPGSRLRPPGRSRSGSMLEAQRREADVYLQPVLQDVGPQATPPATPPAVRRVTATRNPQLTDAHTRTGVCVWAEPGPPGPAERLRRQTGGGRMEVWSAAAAAAALLLVALGWRLRRGLRGVPRGLLRGLLWLLLWAALWAGAAAFTTCSLFLSQNPDLVWVLLLGGLVVCWEEEELQPDRTVLLTGCDSGFGHALAVTLSQRGLTVFAGVLDADGDGARRLRDRRCDRLQVLQLDVTDQRQVEAARSYVGARVADAGLWALVNNAGVLLCPTDAELQPLDDYQRCLDVNFLSAVRMTQHFLPLLRRSGGRIVNVSSLAGNVPMPMFAAYGASKAALAMFSEVLRQEMWAWGVRVCVVQPTAFRTGIYGDSESASRHARRLLAAASAEAREDYGSEYIAGLPLALGQMSRLSAVDLTPVVDDVVHALLSPRPRPLYTPGHMGGLLPVLYRCCPTSWFDSLVSRLNYRKPAAQRQSSP</sequence>
<dbReference type="PRINTS" id="PR00081">
    <property type="entry name" value="GDHRDH"/>
</dbReference>
<dbReference type="GO" id="GO:0008202">
    <property type="term" value="P:steroid metabolic process"/>
    <property type="evidence" value="ECO:0007669"/>
    <property type="project" value="TreeGrafter"/>
</dbReference>
<dbReference type="PANTHER" id="PTHR43313:SF3">
    <property type="entry name" value="17-BETA-HYDROXYSTEROID DEHYDROGENASE TYPE 2"/>
    <property type="match status" value="1"/>
</dbReference>